<keyword evidence="1" id="KW-0472">Membrane</keyword>
<organism evidence="2 4">
    <name type="scientific">Methanobacterium formicicum</name>
    <dbReference type="NCBI Taxonomy" id="2162"/>
    <lineage>
        <taxon>Archaea</taxon>
        <taxon>Methanobacteriati</taxon>
        <taxon>Methanobacteriota</taxon>
        <taxon>Methanomada group</taxon>
        <taxon>Methanobacteria</taxon>
        <taxon>Methanobacteriales</taxon>
        <taxon>Methanobacteriaceae</taxon>
        <taxon>Methanobacterium</taxon>
    </lineage>
</organism>
<evidence type="ECO:0000313" key="3">
    <source>
        <dbReference type="EMBL" id="CEL24569.1"/>
    </source>
</evidence>
<evidence type="ECO:0000313" key="5">
    <source>
        <dbReference type="Proteomes" id="UP000062768"/>
    </source>
</evidence>
<keyword evidence="1" id="KW-1133">Transmembrane helix</keyword>
<dbReference type="STRING" id="2162.BRM9_1381"/>
<dbReference type="EMBL" id="CP006933">
    <property type="protein sequence ID" value="AIS32196.1"/>
    <property type="molecule type" value="Genomic_DNA"/>
</dbReference>
<accession>A0A089ZBL8</accession>
<dbReference type="RefSeq" id="WP_048085246.1">
    <property type="nucleotide sequence ID" value="NZ_CALCVY010000195.1"/>
</dbReference>
<evidence type="ECO:0000313" key="4">
    <source>
        <dbReference type="Proteomes" id="UP000029661"/>
    </source>
</evidence>
<evidence type="ECO:0000256" key="1">
    <source>
        <dbReference type="SAM" id="Phobius"/>
    </source>
</evidence>
<sequence length="145" mass="16022">MEEKGQASVEYLLLIVVILIILASVTIPLVSSSVNSTMDVSRSSDTKNAIESMANAVNLVYANGPGAKRTIDVYLPQNMNLIFDYSSKTINQTLALSSQNKTISANVDYNVTFINPNPNKGWHQTKIEWPTNQENRTSIQVVFLT</sequence>
<dbReference type="PATRIC" id="fig|2162.10.peg.974"/>
<keyword evidence="5" id="KW-1185">Reference proteome</keyword>
<evidence type="ECO:0000313" key="2">
    <source>
        <dbReference type="EMBL" id="AIS32196.1"/>
    </source>
</evidence>
<dbReference type="Proteomes" id="UP000029661">
    <property type="component" value="Chromosome"/>
</dbReference>
<name>A0A089ZBL8_METFO</name>
<reference evidence="2" key="1">
    <citation type="submission" date="2013-12" db="EMBL/GenBank/DDBJ databases">
        <title>The complete genome sequence of Methanobacterium sp. BRM9.</title>
        <authorList>
            <consortium name="Pastoral Greenhouse Gas Research Consortium"/>
            <person name="Kelly W.J."/>
            <person name="Leahy S.C."/>
            <person name="Perry R."/>
            <person name="Li D."/>
            <person name="Altermann E."/>
            <person name="Lambie S.C."/>
            <person name="Attwood G.T."/>
        </authorList>
    </citation>
    <scope>NUCLEOTIDE SEQUENCE [LARGE SCALE GENOMIC DNA]</scope>
    <source>
        <strain evidence="2">BRM9</strain>
    </source>
</reference>
<dbReference type="KEGG" id="mfc:BRM9_1381"/>
<reference evidence="3" key="2">
    <citation type="submission" date="2014-09" db="EMBL/GenBank/DDBJ databases">
        <authorList>
            <person name="Bishop-Lilly K.A."/>
            <person name="Broomall S.M."/>
            <person name="Chain P.S."/>
            <person name="Chertkov O."/>
            <person name="Coyne S.R."/>
            <person name="Daligault H.E."/>
            <person name="Davenport K.W."/>
            <person name="Erkkila T."/>
            <person name="Frey K.G."/>
            <person name="Gibbons H.S."/>
            <person name="Gu W."/>
            <person name="Jaissle J."/>
            <person name="Johnson S.L."/>
            <person name="Koroleva G.I."/>
            <person name="Ladner J.T."/>
            <person name="Lo C.-C."/>
            <person name="Minogue T.D."/>
            <person name="Munk C."/>
            <person name="Palacios G.F."/>
            <person name="Redden C.L."/>
            <person name="Rosenzweig C.N."/>
            <person name="Scholz M.B."/>
            <person name="Teshima H."/>
            <person name="Xu Y."/>
        </authorList>
    </citation>
    <scope>NUCLEOTIDE SEQUENCE</scope>
    <source>
        <strain evidence="3">Mb9</strain>
    </source>
</reference>
<gene>
    <name evidence="2" type="ORF">BRM9_1381</name>
    <name evidence="3" type="ORF">MB9_0929</name>
</gene>
<dbReference type="GeneID" id="26739181"/>
<dbReference type="EMBL" id="LN734822">
    <property type="protein sequence ID" value="CEL24569.1"/>
    <property type="molecule type" value="Genomic_DNA"/>
</dbReference>
<dbReference type="Gene3D" id="3.30.700.10">
    <property type="entry name" value="Glycoprotein, Type 4 Pilin"/>
    <property type="match status" value="1"/>
</dbReference>
<protein>
    <submittedName>
        <fullName evidence="3">Putative membrane protein</fullName>
    </submittedName>
</protein>
<proteinExistence type="predicted"/>
<dbReference type="Proteomes" id="UP000062768">
    <property type="component" value="Chromosome I"/>
</dbReference>
<keyword evidence="1" id="KW-0812">Transmembrane</keyword>
<dbReference type="AlphaFoldDB" id="A0A089ZBL8"/>
<dbReference type="OrthoDB" id="77653at2157"/>
<feature type="transmembrane region" description="Helical" evidence="1">
    <location>
        <begin position="12"/>
        <end position="31"/>
    </location>
</feature>